<accession>A0A1X7RSC1</accession>
<name>A0A1X7RSC1_ZYMT9</name>
<protein>
    <submittedName>
        <fullName evidence="1">Uncharacterized protein</fullName>
    </submittedName>
</protein>
<reference evidence="1 2" key="1">
    <citation type="submission" date="2016-06" db="EMBL/GenBank/DDBJ databases">
        <authorList>
            <person name="Kjaerup R.B."/>
            <person name="Dalgaard T.S."/>
            <person name="Juul-Madsen H.R."/>
        </authorList>
    </citation>
    <scope>NUCLEOTIDE SEQUENCE [LARGE SCALE GENOMIC DNA]</scope>
</reference>
<organism evidence="1 2">
    <name type="scientific">Zymoseptoria tritici (strain ST99CH_3D7)</name>
    <dbReference type="NCBI Taxonomy" id="1276538"/>
    <lineage>
        <taxon>Eukaryota</taxon>
        <taxon>Fungi</taxon>
        <taxon>Dikarya</taxon>
        <taxon>Ascomycota</taxon>
        <taxon>Pezizomycotina</taxon>
        <taxon>Dothideomycetes</taxon>
        <taxon>Dothideomycetidae</taxon>
        <taxon>Mycosphaerellales</taxon>
        <taxon>Mycosphaerellaceae</taxon>
        <taxon>Zymoseptoria</taxon>
    </lineage>
</organism>
<gene>
    <name evidence="1" type="ORF">ZT3D7_G5282</name>
</gene>
<evidence type="ECO:0000313" key="1">
    <source>
        <dbReference type="EMBL" id="SMQ50130.1"/>
    </source>
</evidence>
<keyword evidence="2" id="KW-1185">Reference proteome</keyword>
<sequence length="77" mass="8477">MSAARSACLGSDAAAGSECERNVSTRSRRLKYWLSYLAKQGSGDQGFARGLCRQAWLDAAGQTSVPWQAFEDLELYR</sequence>
<evidence type="ECO:0000313" key="2">
    <source>
        <dbReference type="Proteomes" id="UP000215127"/>
    </source>
</evidence>
<dbReference type="AlphaFoldDB" id="A0A1X7RSC1"/>
<dbReference type="EMBL" id="LT853695">
    <property type="protein sequence ID" value="SMQ50130.1"/>
    <property type="molecule type" value="Genomic_DNA"/>
</dbReference>
<dbReference type="Proteomes" id="UP000215127">
    <property type="component" value="Chromosome 4"/>
</dbReference>
<proteinExistence type="predicted"/>